<evidence type="ECO:0000313" key="1">
    <source>
        <dbReference type="EMBL" id="KAH7861872.1"/>
    </source>
</evidence>
<evidence type="ECO:0000313" key="2">
    <source>
        <dbReference type="Proteomes" id="UP000828048"/>
    </source>
</evidence>
<keyword evidence="2" id="KW-1185">Reference proteome</keyword>
<name>A0ACB7Z8W4_9ERIC</name>
<comment type="caution">
    <text evidence="1">The sequence shown here is derived from an EMBL/GenBank/DDBJ whole genome shotgun (WGS) entry which is preliminary data.</text>
</comment>
<accession>A0ACB7Z8W4</accession>
<sequence length="261" mass="29256">MASILPLKPFLILVCLSVLLPQHSVSTPSKETLTNLNHHQLHGLEIDKISTALSDKGYVAMSIILQSTLSSLLSSENTTTFTVFCPPDKAFFTPKYPQPPLTLIKYHIVPTNLDRESLESSLPYESKIDTLLHGHPLVVTTSPLRRHASINDVKVTEWDIYNDGRVIVHGVEDFFDPAFQTLLYPWYDSNNNKNRDNNKGIETMVSANSGSATSWVKDLVMEKNFVMLLAVVAFAGAVLSLGCFYRKNRRYSDYGYISTEV</sequence>
<proteinExistence type="predicted"/>
<organism evidence="1 2">
    <name type="scientific">Vaccinium darrowii</name>
    <dbReference type="NCBI Taxonomy" id="229202"/>
    <lineage>
        <taxon>Eukaryota</taxon>
        <taxon>Viridiplantae</taxon>
        <taxon>Streptophyta</taxon>
        <taxon>Embryophyta</taxon>
        <taxon>Tracheophyta</taxon>
        <taxon>Spermatophyta</taxon>
        <taxon>Magnoliopsida</taxon>
        <taxon>eudicotyledons</taxon>
        <taxon>Gunneridae</taxon>
        <taxon>Pentapetalae</taxon>
        <taxon>asterids</taxon>
        <taxon>Ericales</taxon>
        <taxon>Ericaceae</taxon>
        <taxon>Vaccinioideae</taxon>
        <taxon>Vaccinieae</taxon>
        <taxon>Vaccinium</taxon>
    </lineage>
</organism>
<gene>
    <name evidence="1" type="ORF">Vadar_032021</name>
</gene>
<dbReference type="EMBL" id="CM037154">
    <property type="protein sequence ID" value="KAH7861872.1"/>
    <property type="molecule type" value="Genomic_DNA"/>
</dbReference>
<dbReference type="Proteomes" id="UP000828048">
    <property type="component" value="Chromosome 4"/>
</dbReference>
<protein>
    <submittedName>
        <fullName evidence="1">Uncharacterized protein</fullName>
    </submittedName>
</protein>
<reference evidence="1 2" key="1">
    <citation type="journal article" date="2021" name="Hortic Res">
        <title>High-quality reference genome and annotation aids understanding of berry development for evergreen blueberry (Vaccinium darrowii).</title>
        <authorList>
            <person name="Yu J."/>
            <person name="Hulse-Kemp A.M."/>
            <person name="Babiker E."/>
            <person name="Staton M."/>
        </authorList>
    </citation>
    <scope>NUCLEOTIDE SEQUENCE [LARGE SCALE GENOMIC DNA]</scope>
    <source>
        <strain evidence="2">cv. NJ 8807/NJ 8810</strain>
        <tissue evidence="1">Young leaf</tissue>
    </source>
</reference>